<organism evidence="1 2">
    <name type="scientific">Streptomyces filamentosus</name>
    <name type="common">Streptomyces roseosporus</name>
    <dbReference type="NCBI Taxonomy" id="67294"/>
    <lineage>
        <taxon>Bacteria</taxon>
        <taxon>Bacillati</taxon>
        <taxon>Actinomycetota</taxon>
        <taxon>Actinomycetes</taxon>
        <taxon>Kitasatosporales</taxon>
        <taxon>Streptomycetaceae</taxon>
        <taxon>Streptomyces</taxon>
    </lineage>
</organism>
<evidence type="ECO:0000313" key="2">
    <source>
        <dbReference type="Proteomes" id="UP000632849"/>
    </source>
</evidence>
<dbReference type="AlphaFoldDB" id="A0A919BER5"/>
<reference evidence="1" key="2">
    <citation type="submission" date="2020-09" db="EMBL/GenBank/DDBJ databases">
        <authorList>
            <person name="Sun Q."/>
            <person name="Ohkuma M."/>
        </authorList>
    </citation>
    <scope>NUCLEOTIDE SEQUENCE</scope>
    <source>
        <strain evidence="1">JCM 4122</strain>
    </source>
</reference>
<gene>
    <name evidence="1" type="ORF">GCM10017667_13860</name>
</gene>
<accession>A0A919BER5</accession>
<proteinExistence type="predicted"/>
<evidence type="ECO:0000313" key="1">
    <source>
        <dbReference type="EMBL" id="GHF86664.1"/>
    </source>
</evidence>
<name>A0A919BER5_STRFL</name>
<dbReference type="Proteomes" id="UP000632849">
    <property type="component" value="Unassembled WGS sequence"/>
</dbReference>
<keyword evidence="2" id="KW-1185">Reference proteome</keyword>
<sequence length="193" mass="19973">METARDVVLDYAMGIVRLLPGQAAVTSAVLQGPPAALLGRIPQLVRGFAGERTDGGALFCAAAGISGGSAGTRKDAGVDDGRGCVLVQSLPALSRETAGSPMASRAGRLTEAADWLHWELAERPELPEGPVAERLAARYALCYAGAAILWLWRAGGADRAEWAYEAVDVVLEALEDPAVGVPDVPAVLDLISG</sequence>
<reference evidence="1" key="1">
    <citation type="journal article" date="2014" name="Int. J. Syst. Evol. Microbiol.">
        <title>Complete genome sequence of Corynebacterium casei LMG S-19264T (=DSM 44701T), isolated from a smear-ripened cheese.</title>
        <authorList>
            <consortium name="US DOE Joint Genome Institute (JGI-PGF)"/>
            <person name="Walter F."/>
            <person name="Albersmeier A."/>
            <person name="Kalinowski J."/>
            <person name="Ruckert C."/>
        </authorList>
    </citation>
    <scope>NUCLEOTIDE SEQUENCE</scope>
    <source>
        <strain evidence="1">JCM 4122</strain>
    </source>
</reference>
<comment type="caution">
    <text evidence="1">The sequence shown here is derived from an EMBL/GenBank/DDBJ whole genome shotgun (WGS) entry which is preliminary data.</text>
</comment>
<protein>
    <submittedName>
        <fullName evidence="1">Uncharacterized protein</fullName>
    </submittedName>
</protein>
<dbReference type="EMBL" id="BNBE01000001">
    <property type="protein sequence ID" value="GHF86664.1"/>
    <property type="molecule type" value="Genomic_DNA"/>
</dbReference>
<dbReference type="RefSeq" id="WP_190041057.1">
    <property type="nucleotide sequence ID" value="NZ_BNBE01000001.1"/>
</dbReference>